<dbReference type="InterPro" id="IPR001304">
    <property type="entry name" value="C-type_lectin-like"/>
</dbReference>
<gene>
    <name evidence="4" type="ORF">MAR_011967</name>
</gene>
<protein>
    <submittedName>
        <fullName evidence="4">FCER2-like protein</fullName>
    </submittedName>
</protein>
<dbReference type="PANTHER" id="PTHR22803">
    <property type="entry name" value="MANNOSE, PHOSPHOLIPASE, LECTIN RECEPTOR RELATED"/>
    <property type="match status" value="1"/>
</dbReference>
<dbReference type="Pfam" id="PF00059">
    <property type="entry name" value="Lectin_C"/>
    <property type="match status" value="1"/>
</dbReference>
<dbReference type="PROSITE" id="PS50041">
    <property type="entry name" value="C_TYPE_LECTIN_2"/>
    <property type="match status" value="1"/>
</dbReference>
<dbReference type="Proteomes" id="UP001164746">
    <property type="component" value="Chromosome 14"/>
</dbReference>
<dbReference type="InterPro" id="IPR050111">
    <property type="entry name" value="C-type_lectin/snaclec_domain"/>
</dbReference>
<evidence type="ECO:0000313" key="5">
    <source>
        <dbReference type="Proteomes" id="UP001164746"/>
    </source>
</evidence>
<sequence>MAVHYVGVLVALFAASTTAHKLNQLSKKVNLLEAKVDYEMLNLKHDIETVVVNVSDMMSGDFCGICVNNTNTVLTKSDADNNQGGLTRQEKGDTSKMQGFKLQIRQAFAKEKLFLDEFKTDITEKTTRIETKFDDFKQLLRESDSKQEHMLGRTAQLSEGVDALNASLNESNENTAHLETEMAKMKKENVEVGGMLKEVENTLTRMNQNYESMKSDVNNLKRAFNETLVDMAESIDMIKKMFSKGRTACIDLNAVQKCSELISGDHSKLLEIESKEENDFIAKNFKNKGKWLGGSDKKSEGTWYWISDQRVWTESDFKAWHAGEPNDDNDGEDCLHLKASGTWNDIPCNSELTKTNTQRLSNGLLTSSDH</sequence>
<feature type="domain" description="C-type lectin" evidence="3">
    <location>
        <begin position="253"/>
        <end position="352"/>
    </location>
</feature>
<evidence type="ECO:0000256" key="2">
    <source>
        <dbReference type="SAM" id="SignalP"/>
    </source>
</evidence>
<evidence type="ECO:0000313" key="4">
    <source>
        <dbReference type="EMBL" id="WAR26263.1"/>
    </source>
</evidence>
<evidence type="ECO:0000259" key="3">
    <source>
        <dbReference type="PROSITE" id="PS50041"/>
    </source>
</evidence>
<proteinExistence type="predicted"/>
<feature type="coiled-coil region" evidence="1">
    <location>
        <begin position="161"/>
        <end position="223"/>
    </location>
</feature>
<dbReference type="InterPro" id="IPR016186">
    <property type="entry name" value="C-type_lectin-like/link_sf"/>
</dbReference>
<dbReference type="CDD" id="cd00037">
    <property type="entry name" value="CLECT"/>
    <property type="match status" value="1"/>
</dbReference>
<reference evidence="4" key="1">
    <citation type="submission" date="2022-11" db="EMBL/GenBank/DDBJ databases">
        <title>Centuries of genome instability and evolution in soft-shell clam transmissible cancer (bioRxiv).</title>
        <authorList>
            <person name="Hart S.F.M."/>
            <person name="Yonemitsu M.A."/>
            <person name="Giersch R.M."/>
            <person name="Beal B.F."/>
            <person name="Arriagada G."/>
            <person name="Davis B.W."/>
            <person name="Ostrander E.A."/>
            <person name="Goff S.P."/>
            <person name="Metzger M.J."/>
        </authorList>
    </citation>
    <scope>NUCLEOTIDE SEQUENCE</scope>
    <source>
        <strain evidence="4">MELC-2E11</strain>
        <tissue evidence="4">Siphon/mantle</tissue>
    </source>
</reference>
<accession>A0ABY7FVN3</accession>
<keyword evidence="1" id="KW-0175">Coiled coil</keyword>
<dbReference type="SUPFAM" id="SSF56436">
    <property type="entry name" value="C-type lectin-like"/>
    <property type="match status" value="1"/>
</dbReference>
<keyword evidence="2" id="KW-0732">Signal</keyword>
<name>A0ABY7FVN3_MYAAR</name>
<organism evidence="4 5">
    <name type="scientific">Mya arenaria</name>
    <name type="common">Soft-shell clam</name>
    <dbReference type="NCBI Taxonomy" id="6604"/>
    <lineage>
        <taxon>Eukaryota</taxon>
        <taxon>Metazoa</taxon>
        <taxon>Spiralia</taxon>
        <taxon>Lophotrochozoa</taxon>
        <taxon>Mollusca</taxon>
        <taxon>Bivalvia</taxon>
        <taxon>Autobranchia</taxon>
        <taxon>Heteroconchia</taxon>
        <taxon>Euheterodonta</taxon>
        <taxon>Imparidentia</taxon>
        <taxon>Neoheterodontei</taxon>
        <taxon>Myida</taxon>
        <taxon>Myoidea</taxon>
        <taxon>Myidae</taxon>
        <taxon>Mya</taxon>
    </lineage>
</organism>
<dbReference type="Gene3D" id="3.10.100.10">
    <property type="entry name" value="Mannose-Binding Protein A, subunit A"/>
    <property type="match status" value="1"/>
</dbReference>
<dbReference type="Gene3D" id="1.10.287.950">
    <property type="entry name" value="Methyl-accepting chemotaxis protein"/>
    <property type="match status" value="1"/>
</dbReference>
<keyword evidence="5" id="KW-1185">Reference proteome</keyword>
<evidence type="ECO:0000256" key="1">
    <source>
        <dbReference type="SAM" id="Coils"/>
    </source>
</evidence>
<feature type="chain" id="PRO_5047273415" evidence="2">
    <location>
        <begin position="20"/>
        <end position="370"/>
    </location>
</feature>
<dbReference type="EMBL" id="CP111025">
    <property type="protein sequence ID" value="WAR26263.1"/>
    <property type="molecule type" value="Genomic_DNA"/>
</dbReference>
<dbReference type="InterPro" id="IPR016187">
    <property type="entry name" value="CTDL_fold"/>
</dbReference>
<feature type="signal peptide" evidence="2">
    <location>
        <begin position="1"/>
        <end position="19"/>
    </location>
</feature>